<name>A0A7W7RFT0_9ACTN</name>
<feature type="region of interest" description="Disordered" evidence="1">
    <location>
        <begin position="272"/>
        <end position="293"/>
    </location>
</feature>
<evidence type="ECO:0000256" key="1">
    <source>
        <dbReference type="SAM" id="MobiDB-lite"/>
    </source>
</evidence>
<feature type="region of interest" description="Disordered" evidence="1">
    <location>
        <begin position="226"/>
        <end position="252"/>
    </location>
</feature>
<dbReference type="EMBL" id="JACHJT010000001">
    <property type="protein sequence ID" value="MBB4930878.1"/>
    <property type="molecule type" value="Genomic_DNA"/>
</dbReference>
<protein>
    <submittedName>
        <fullName evidence="2">Uncharacterized protein</fullName>
    </submittedName>
</protein>
<evidence type="ECO:0000313" key="2">
    <source>
        <dbReference type="EMBL" id="MBB4930878.1"/>
    </source>
</evidence>
<evidence type="ECO:0000313" key="3">
    <source>
        <dbReference type="Proteomes" id="UP000523007"/>
    </source>
</evidence>
<reference evidence="2 3" key="1">
    <citation type="submission" date="2020-08" db="EMBL/GenBank/DDBJ databases">
        <title>Sequencing the genomes of 1000 actinobacteria strains.</title>
        <authorList>
            <person name="Klenk H.-P."/>
        </authorList>
    </citation>
    <scope>NUCLEOTIDE SEQUENCE [LARGE SCALE GENOMIC DNA]</scope>
    <source>
        <strain evidence="2 3">DSM 102030</strain>
    </source>
</reference>
<organism evidence="2 3">
    <name type="scientific">Lipingzhangella halophila</name>
    <dbReference type="NCBI Taxonomy" id="1783352"/>
    <lineage>
        <taxon>Bacteria</taxon>
        <taxon>Bacillati</taxon>
        <taxon>Actinomycetota</taxon>
        <taxon>Actinomycetes</taxon>
        <taxon>Streptosporangiales</taxon>
        <taxon>Nocardiopsidaceae</taxon>
        <taxon>Lipingzhangella</taxon>
    </lineage>
</organism>
<accession>A0A7W7RFT0</accession>
<dbReference type="Proteomes" id="UP000523007">
    <property type="component" value="Unassembled WGS sequence"/>
</dbReference>
<gene>
    <name evidence="2" type="ORF">F4561_001698</name>
</gene>
<sequence>MGRPPVIGAGARWRRAQRGRRGRWWGQWGCLWCRFRHWAAPRLSVGPVSVPHEPPRARYVRIMIGLGADLEDFVPLWRHKGTKSSRSAQKSDGAGREGPNPSPGDTRQCPGRCVVFAALVGRATIRPPHRQPLTQPIHRPRCVRRMRHHRAPVAITGGWPIRCLRCSRREGNHLRPAPIAAAPAIHGLRRPRWARHRPPTAPVVTRRAICRRRCRRHRVGRTFGQPLPEREVLPGADAVPRPPHGSPRSRWRKRVWKPLPRVALVERAGRAGSCGPLALAGPARSEAAGRNGE</sequence>
<proteinExistence type="predicted"/>
<dbReference type="AlphaFoldDB" id="A0A7W7RFT0"/>
<keyword evidence="3" id="KW-1185">Reference proteome</keyword>
<comment type="caution">
    <text evidence="2">The sequence shown here is derived from an EMBL/GenBank/DDBJ whole genome shotgun (WGS) entry which is preliminary data.</text>
</comment>
<feature type="region of interest" description="Disordered" evidence="1">
    <location>
        <begin position="81"/>
        <end position="109"/>
    </location>
</feature>